<comment type="caution">
    <text evidence="4">The sequence shown here is derived from an EMBL/GenBank/DDBJ whole genome shotgun (WGS) entry which is preliminary data.</text>
</comment>
<dbReference type="GO" id="GO:0016787">
    <property type="term" value="F:hydrolase activity"/>
    <property type="evidence" value="ECO:0007669"/>
    <property type="project" value="UniProtKB-KW"/>
</dbReference>
<dbReference type="InterPro" id="IPR051620">
    <property type="entry name" value="ORF904-like_C"/>
</dbReference>
<reference evidence="4 5" key="1">
    <citation type="submission" date="2019-04" db="EMBL/GenBank/DDBJ databases">
        <title>Genome sequencing of Clostridium botulinum Groups I-IV and Clostridium butyricum.</title>
        <authorList>
            <person name="Brunt J."/>
            <person name="Van Vliet A.H.M."/>
            <person name="Stringer S.C."/>
            <person name="Carter A.T."/>
            <person name="Peck M.W."/>
        </authorList>
    </citation>
    <scope>NUCLEOTIDE SEQUENCE [LARGE SCALE GENOMIC DNA]</scope>
    <source>
        <strain evidence="4 5">BL81</strain>
    </source>
</reference>
<dbReference type="Proteomes" id="UP000486903">
    <property type="component" value="Unassembled WGS sequence"/>
</dbReference>
<dbReference type="InterPro" id="IPR027417">
    <property type="entry name" value="P-loop_NTPase"/>
</dbReference>
<organism evidence="4 5">
    <name type="scientific">Clostridium botulinum</name>
    <dbReference type="NCBI Taxonomy" id="1491"/>
    <lineage>
        <taxon>Bacteria</taxon>
        <taxon>Bacillati</taxon>
        <taxon>Bacillota</taxon>
        <taxon>Clostridia</taxon>
        <taxon>Eubacteriales</taxon>
        <taxon>Clostridiaceae</taxon>
        <taxon>Clostridium</taxon>
    </lineage>
</organism>
<evidence type="ECO:0000313" key="4">
    <source>
        <dbReference type="EMBL" id="NFV27574.1"/>
    </source>
</evidence>
<keyword evidence="1" id="KW-0547">Nucleotide-binding</keyword>
<evidence type="ECO:0000256" key="3">
    <source>
        <dbReference type="ARBA" id="ARBA00022840"/>
    </source>
</evidence>
<gene>
    <name evidence="4" type="ORF">FDG31_15685</name>
</gene>
<protein>
    <submittedName>
        <fullName evidence="4">ATPase</fullName>
    </submittedName>
</protein>
<dbReference type="SUPFAM" id="SSF52540">
    <property type="entry name" value="P-loop containing nucleoside triphosphate hydrolases"/>
    <property type="match status" value="1"/>
</dbReference>
<dbReference type="PROSITE" id="PS51206">
    <property type="entry name" value="SF3_HELICASE_1"/>
    <property type="match status" value="1"/>
</dbReference>
<evidence type="ECO:0000256" key="2">
    <source>
        <dbReference type="ARBA" id="ARBA00022801"/>
    </source>
</evidence>
<accession>A0A6B4JIT3</accession>
<dbReference type="PANTHER" id="PTHR35372:SF2">
    <property type="entry name" value="SF3 HELICASE DOMAIN-CONTAINING PROTEIN"/>
    <property type="match status" value="1"/>
</dbReference>
<evidence type="ECO:0000256" key="1">
    <source>
        <dbReference type="ARBA" id="ARBA00022741"/>
    </source>
</evidence>
<proteinExistence type="predicted"/>
<dbReference type="AlphaFoldDB" id="A0A6B4JIT3"/>
<dbReference type="RefSeq" id="WP_003369466.1">
    <property type="nucleotide sequence ID" value="NZ_JACBBA010000001.1"/>
</dbReference>
<sequence length="643" mass="75107">MRLIKFTLEEMEICFSALAYMFADDKAREEYKNLLLDNKMEFPNTELDIISDTLKNYQGTENMFLNFEVVKSLSKLEQWSNLKDYSQLNESQVYYAAFINKIKGNKDKLEDIPLIKYSDNKQAFISFINGNLRALINSVDKNKFAYWNSKAWELLTEEETYMVYGNFITQCNLELRQNINVLEKQEYSEICKRMNKWDTDRNARECLNKVKRDKQHIINMKNYIDNRNLICSHDGKIINLATGEIKAANRNDLILFTSKYNLMDKGKAVEFMQEKMKIYLDIIGKDRLLFILDLISYKLLDRSLQSAIFMIGTRATGKSTFKNIMKDLFKNENVVIPYNYLTTSHKGNDDKSRDDILASLDNKRIAFCSEGEDEQTISSARFKTLLSNSEESARKTGKELMEVNLKGLDIIFDTNSIPSFSTMDGAISRRLMFVKFDKPISIEKRNADYYKEEIAPNFDYVFSYFVYRAIAMIGKKLEIPQCIKDDTSLKLSEVDSLLNFSREAIAPFDGGFVKYSELENEYIRFCENEGQKSVIPEVLQDAKKYSKRCNYIINLLKEKDGYYNIYKGNRVSDGSHNSKTYLIHGLTFLDNTDSNPFEDIKTFKHKEPQEVQQTLPVDNIQPKEIEKNAYEEYLEKIRERKVE</sequence>
<dbReference type="GO" id="GO:0005524">
    <property type="term" value="F:ATP binding"/>
    <property type="evidence" value="ECO:0007669"/>
    <property type="project" value="UniProtKB-KW"/>
</dbReference>
<evidence type="ECO:0000313" key="5">
    <source>
        <dbReference type="Proteomes" id="UP000486903"/>
    </source>
</evidence>
<dbReference type="EMBL" id="SXFB01000017">
    <property type="protein sequence ID" value="NFV27574.1"/>
    <property type="molecule type" value="Genomic_DNA"/>
</dbReference>
<dbReference type="Gene3D" id="3.40.50.300">
    <property type="entry name" value="P-loop containing nucleotide triphosphate hydrolases"/>
    <property type="match status" value="1"/>
</dbReference>
<keyword evidence="3" id="KW-0067">ATP-binding</keyword>
<dbReference type="InterPro" id="IPR014015">
    <property type="entry name" value="Helicase_SF3_DNA-vir"/>
</dbReference>
<name>A0A6B4JIT3_CLOBO</name>
<keyword evidence="2" id="KW-0378">Hydrolase</keyword>
<dbReference type="PANTHER" id="PTHR35372">
    <property type="entry name" value="ATP BINDING PROTEIN-RELATED"/>
    <property type="match status" value="1"/>
</dbReference>